<dbReference type="EMBL" id="UINC01022100">
    <property type="protein sequence ID" value="SVA91027.1"/>
    <property type="molecule type" value="Genomic_DNA"/>
</dbReference>
<accession>A0A381ZQI5</accession>
<dbReference type="GO" id="GO:0043171">
    <property type="term" value="P:peptide catabolic process"/>
    <property type="evidence" value="ECO:0007669"/>
    <property type="project" value="TreeGrafter"/>
</dbReference>
<dbReference type="GO" id="GO:0005615">
    <property type="term" value="C:extracellular space"/>
    <property type="evidence" value="ECO:0007669"/>
    <property type="project" value="TreeGrafter"/>
</dbReference>
<feature type="domain" description="Peptidase M1 membrane alanine aminopeptidase" evidence="1">
    <location>
        <begin position="515"/>
        <end position="669"/>
    </location>
</feature>
<reference evidence="2" key="1">
    <citation type="submission" date="2018-05" db="EMBL/GenBank/DDBJ databases">
        <authorList>
            <person name="Lanie J.A."/>
            <person name="Ng W.-L."/>
            <person name="Kazmierczak K.M."/>
            <person name="Andrzejewski T.M."/>
            <person name="Davidsen T.M."/>
            <person name="Wayne K.J."/>
            <person name="Tettelin H."/>
            <person name="Glass J.I."/>
            <person name="Rusch D."/>
            <person name="Podicherti R."/>
            <person name="Tsui H.-C.T."/>
            <person name="Winkler M.E."/>
        </authorList>
    </citation>
    <scope>NUCLEOTIDE SEQUENCE</scope>
</reference>
<dbReference type="SUPFAM" id="SSF55486">
    <property type="entry name" value="Metalloproteases ('zincins'), catalytic domain"/>
    <property type="match status" value="1"/>
</dbReference>
<dbReference type="GO" id="GO:0042277">
    <property type="term" value="F:peptide binding"/>
    <property type="evidence" value="ECO:0007669"/>
    <property type="project" value="TreeGrafter"/>
</dbReference>
<sequence>MDNFRLLALFTVMLLLPSLGYAQPPVQADSTDFSRWYESLRQLRPDPTRGAVIADVTLERDAATLYLASGQVHLVEAIDGRTVGAVFVGSGELRMTAPEAVERDQIELAFGSPAIATPFRSAILFFTDFTLIELQGSAEWHEMNYRADARRELEEALDYIVDDDGWLDPHIAVPLINDTPGFFYAHVAENRDDPLIFISNPHSFEEVSLSRRADREKRREVVAQFHRQADYAIGSSIPQEALDFVALLHYDIETEIENNLDLVGRATAQLRRVSSTVNWIPFQLYEELEVDSVRWGDGSPASFFRGEETSDLWIDFSDVAADSLEITFHYHGDMMDRVGDITDSWVQISSHRTWFPMVPSSRAAPYRITFHAPDRYVVTAVGQQTEHTVVDERVTRVWETPPITMMTFNIGEFDEYNLSDLSDPRVPPMKVLLNELAHFRLGEALGLLEQRDMAETVASDLANSFRFYNDVYGPTTVQDFVVTEIPYSHGEAYSGLVMLAWNTFQWTDDQGFNEMFRAHEVAHQWWGIGVTPATYRDWWLAEGFSEFSGWWYAARARGSINRYLDRLEETREELLDRRGKTAPIAVGRRAGTSEFPQDYELVVYHKAAWVLHMLRTLLSDPDAGGEDVFEQVMKTFYTRHLGGTATTNDFQRVVEEVVGAPLDWFFEQWVFGTAIPTYTFSHKFEQLPDGLVKATVRIRQEDVPEDFRMIVPILVDFGDEGSAMVRVNVVGSVTETELPLLPREPDDIVFNPLEAVLAETKTERWRER</sequence>
<dbReference type="GO" id="GO:0008270">
    <property type="term" value="F:zinc ion binding"/>
    <property type="evidence" value="ECO:0007669"/>
    <property type="project" value="InterPro"/>
</dbReference>
<dbReference type="InterPro" id="IPR014782">
    <property type="entry name" value="Peptidase_M1_dom"/>
</dbReference>
<dbReference type="PANTHER" id="PTHR11533:SF174">
    <property type="entry name" value="PUROMYCIN-SENSITIVE AMINOPEPTIDASE-RELATED"/>
    <property type="match status" value="1"/>
</dbReference>
<organism evidence="2">
    <name type="scientific">marine metagenome</name>
    <dbReference type="NCBI Taxonomy" id="408172"/>
    <lineage>
        <taxon>unclassified sequences</taxon>
        <taxon>metagenomes</taxon>
        <taxon>ecological metagenomes</taxon>
    </lineage>
</organism>
<dbReference type="InterPro" id="IPR050344">
    <property type="entry name" value="Peptidase_M1_aminopeptidases"/>
</dbReference>
<dbReference type="SUPFAM" id="SSF63737">
    <property type="entry name" value="Leukotriene A4 hydrolase N-terminal domain"/>
    <property type="match status" value="1"/>
</dbReference>
<proteinExistence type="predicted"/>
<dbReference type="GO" id="GO:0016020">
    <property type="term" value="C:membrane"/>
    <property type="evidence" value="ECO:0007669"/>
    <property type="project" value="TreeGrafter"/>
</dbReference>
<evidence type="ECO:0000313" key="2">
    <source>
        <dbReference type="EMBL" id="SVA91027.1"/>
    </source>
</evidence>
<name>A0A381ZQI5_9ZZZZ</name>
<evidence type="ECO:0000259" key="1">
    <source>
        <dbReference type="Pfam" id="PF01433"/>
    </source>
</evidence>
<dbReference type="InterPro" id="IPR027268">
    <property type="entry name" value="Peptidase_M4/M1_CTD_sf"/>
</dbReference>
<gene>
    <name evidence="2" type="ORF">METZ01_LOCUS143881</name>
</gene>
<dbReference type="Gene3D" id="1.10.390.10">
    <property type="entry name" value="Neutral Protease Domain 2"/>
    <property type="match status" value="1"/>
</dbReference>
<protein>
    <recommendedName>
        <fullName evidence="1">Peptidase M1 membrane alanine aminopeptidase domain-containing protein</fullName>
    </recommendedName>
</protein>
<dbReference type="Pfam" id="PF01433">
    <property type="entry name" value="Peptidase_M1"/>
    <property type="match status" value="1"/>
</dbReference>
<dbReference type="AlphaFoldDB" id="A0A381ZQI5"/>
<dbReference type="GO" id="GO:0070006">
    <property type="term" value="F:metalloaminopeptidase activity"/>
    <property type="evidence" value="ECO:0007669"/>
    <property type="project" value="TreeGrafter"/>
</dbReference>
<dbReference type="InterPro" id="IPR042097">
    <property type="entry name" value="Aminopeptidase_N-like_N_sf"/>
</dbReference>
<dbReference type="GO" id="GO:0005737">
    <property type="term" value="C:cytoplasm"/>
    <property type="evidence" value="ECO:0007669"/>
    <property type="project" value="TreeGrafter"/>
</dbReference>
<dbReference type="PANTHER" id="PTHR11533">
    <property type="entry name" value="PROTEASE M1 ZINC METALLOPROTEASE"/>
    <property type="match status" value="1"/>
</dbReference>